<dbReference type="OMA" id="IVEMETP"/>
<feature type="compositionally biased region" description="Basic and acidic residues" evidence="3">
    <location>
        <begin position="362"/>
        <end position="371"/>
    </location>
</feature>
<protein>
    <submittedName>
        <fullName evidence="4">Uncharacterized protein</fullName>
    </submittedName>
</protein>
<feature type="region of interest" description="Disordered" evidence="3">
    <location>
        <begin position="460"/>
        <end position="496"/>
    </location>
</feature>
<sequence length="1060" mass="112148">MITDALTEPGGTSGWAAIAGGGVSSGIKRKKKLGRPFKKRPPRNPLGGLRKVKQTDSEATPATPSPSTPAAPSPSTTGMKIPCGRPRKDQQPSQAASSPDPTPARRIETAETQTGHRSPMLTENPPPATMSGDDASMRTKRLLARQAREAPPAATPAPKTGIKRGRGRPRKDKPAAPMSAQAGGATSTGIKSRGGRPRKKKSAAAMSAEAGGDASTGIKSRRGRPRKDKSAAAMSAEAGGDASTGIKRRRGRPRKNESAATYPYQESSSGDHRWTEHVERQSGVGSQPLPGETDQHLGDAEMEGNTGNGDNTQADPPYLEPRTVALVPSQACLQMSKEVEAEANPVIQSAQPAVAPAQLLQREAEQVDCSDRTPAQTSSGDHGRNEDVEQHSGVGSAEPLPGEIEQHLGDAEMEVNTGNGDNTQADPPYLEPQTVAPVPSEASLQISKEVEAEANLVMQSAQPIVAPARPLERRAEQVDRSGITSPQTLQPEMQPPACREACTQTYLIIQSSQPSTVPNGLSQRDAEQASLSRVPSSQCLSSAMHSSVPPSSILLERAHPDQCQPPSHQPEAAPGSSPQLFPVAPIMFNHPPVGDDPSKNELHRLRLHIHSTHQLKKSQLRTECSQEMEKLKQKYDLLLREQESTHLQQTKTLGNLCGKVLLNQSLAEDLRAKFVSSGEQVRAPGPPNHHTPHWIASQQVPMRPSAVASPTTSSSAGRPPVLIHHIQPLQVDGPSPSSSPSSQVVRPHPSILSNIVRSTSTSFSLVSVLPQGSFGVQSELAHAHAPRLQHRLLAQAHSMASANQQQLPTGLESMFARTWSTPVTPINIRQSCPHAVPPGNPSLSSLHPSSHSTIPLGPSSSHQIHQVPPLPSSSQATVLAPVGPSSSHQIQQVPPLPSSSQATVLAPVGPSSSYQIQQVPPLPSSSQPTRLPLPLPVPSNPNPVLPLTLPRGLTTTSSVSSAASSVLPSKGVGPCAPDSPQSDSDAESLDQFLTSIGVPSDPRGVAAPEVICLSDDEETDDQTKQETPLVAEVPQQKVPCKFLVKGDACKQEILMPRSIL</sequence>
<dbReference type="InterPro" id="IPR039322">
    <property type="entry name" value="MOM1"/>
</dbReference>
<proteinExistence type="predicted"/>
<feature type="compositionally biased region" description="Pro residues" evidence="3">
    <location>
        <begin position="63"/>
        <end position="72"/>
    </location>
</feature>
<dbReference type="GO" id="GO:0006355">
    <property type="term" value="P:regulation of DNA-templated transcription"/>
    <property type="evidence" value="ECO:0007669"/>
    <property type="project" value="InterPro"/>
</dbReference>
<feature type="compositionally biased region" description="Basic residues" evidence="3">
    <location>
        <begin position="161"/>
        <end position="171"/>
    </location>
</feature>
<dbReference type="Gene3D" id="6.10.250.1310">
    <property type="match status" value="1"/>
</dbReference>
<feature type="compositionally biased region" description="Basic and acidic residues" evidence="3">
    <location>
        <begin position="269"/>
        <end position="280"/>
    </location>
</feature>
<organism evidence="4 5">
    <name type="scientific">Triticum turgidum subsp. durum</name>
    <name type="common">Durum wheat</name>
    <name type="synonym">Triticum durum</name>
    <dbReference type="NCBI Taxonomy" id="4567"/>
    <lineage>
        <taxon>Eukaryota</taxon>
        <taxon>Viridiplantae</taxon>
        <taxon>Streptophyta</taxon>
        <taxon>Embryophyta</taxon>
        <taxon>Tracheophyta</taxon>
        <taxon>Spermatophyta</taxon>
        <taxon>Magnoliopsida</taxon>
        <taxon>Liliopsida</taxon>
        <taxon>Poales</taxon>
        <taxon>Poaceae</taxon>
        <taxon>BOP clade</taxon>
        <taxon>Pooideae</taxon>
        <taxon>Triticodae</taxon>
        <taxon>Triticeae</taxon>
        <taxon>Triticinae</taxon>
        <taxon>Triticum</taxon>
    </lineage>
</organism>
<dbReference type="EMBL" id="LT934120">
    <property type="protein sequence ID" value="VAI40680.1"/>
    <property type="molecule type" value="Genomic_DNA"/>
</dbReference>
<name>A0A9R0XPV8_TRITD</name>
<accession>A0A9R0XPV8</accession>
<dbReference type="PANTHER" id="PTHR35116:SF2">
    <property type="entry name" value="ATP-DEPENDENT HELICASE FAMILY PROTEIN-RELATED"/>
    <property type="match status" value="1"/>
</dbReference>
<feature type="compositionally biased region" description="Low complexity" evidence="3">
    <location>
        <begin position="841"/>
        <end position="852"/>
    </location>
</feature>
<feature type="compositionally biased region" description="Polar residues" evidence="3">
    <location>
        <begin position="513"/>
        <end position="522"/>
    </location>
</feature>
<dbReference type="PRINTS" id="PR00929">
    <property type="entry name" value="ATHOOK"/>
</dbReference>
<feature type="compositionally biased region" description="Basic and acidic residues" evidence="3">
    <location>
        <begin position="470"/>
        <end position="479"/>
    </location>
</feature>
<feature type="region of interest" description="Disordered" evidence="3">
    <location>
        <begin position="833"/>
        <end position="987"/>
    </location>
</feature>
<dbReference type="InterPro" id="IPR017956">
    <property type="entry name" value="AT_hook_DNA-bd_motif"/>
</dbReference>
<feature type="region of interest" description="Disordered" evidence="3">
    <location>
        <begin position="513"/>
        <end position="582"/>
    </location>
</feature>
<feature type="compositionally biased region" description="Low complexity" evidence="3">
    <location>
        <begin position="231"/>
        <end position="241"/>
    </location>
</feature>
<dbReference type="GO" id="GO:0005634">
    <property type="term" value="C:nucleus"/>
    <property type="evidence" value="ECO:0007669"/>
    <property type="project" value="UniProtKB-SubCell"/>
</dbReference>
<feature type="compositionally biased region" description="Low complexity" evidence="3">
    <location>
        <begin position="915"/>
        <end position="928"/>
    </location>
</feature>
<feature type="compositionally biased region" description="Pro residues" evidence="3">
    <location>
        <begin position="931"/>
        <end position="944"/>
    </location>
</feature>
<keyword evidence="2" id="KW-0539">Nucleus</keyword>
<evidence type="ECO:0000256" key="3">
    <source>
        <dbReference type="SAM" id="MobiDB-lite"/>
    </source>
</evidence>
<feature type="compositionally biased region" description="Low complexity" evidence="3">
    <location>
        <begin position="541"/>
        <end position="552"/>
    </location>
</feature>
<feature type="compositionally biased region" description="Polar residues" evidence="3">
    <location>
        <begin position="482"/>
        <end position="491"/>
    </location>
</feature>
<dbReference type="GO" id="GO:0003677">
    <property type="term" value="F:DNA binding"/>
    <property type="evidence" value="ECO:0007669"/>
    <property type="project" value="InterPro"/>
</dbReference>
<dbReference type="InterPro" id="IPR000637">
    <property type="entry name" value="HMGI/Y_DNA-bd_CS"/>
</dbReference>
<feature type="compositionally biased region" description="Polar residues" evidence="3">
    <location>
        <begin position="416"/>
        <end position="425"/>
    </location>
</feature>
<dbReference type="SMART" id="SM00384">
    <property type="entry name" value="AT_hook"/>
    <property type="match status" value="5"/>
</dbReference>
<keyword evidence="5" id="KW-1185">Reference proteome</keyword>
<reference evidence="4 5" key="1">
    <citation type="submission" date="2017-09" db="EMBL/GenBank/DDBJ databases">
        <authorList>
            <consortium name="International Durum Wheat Genome Sequencing Consortium (IDWGSC)"/>
            <person name="Milanesi L."/>
        </authorList>
    </citation>
    <scope>NUCLEOTIDE SEQUENCE [LARGE SCALE GENOMIC DNA]</scope>
    <source>
        <strain evidence="5">cv. Svevo</strain>
    </source>
</reference>
<feature type="compositionally biased region" description="Low complexity" evidence="3">
    <location>
        <begin position="150"/>
        <end position="160"/>
    </location>
</feature>
<feature type="compositionally biased region" description="Polar residues" evidence="3">
    <location>
        <begin position="884"/>
        <end position="903"/>
    </location>
</feature>
<feature type="compositionally biased region" description="Low complexity" evidence="3">
    <location>
        <begin position="203"/>
        <end position="215"/>
    </location>
</feature>
<dbReference type="AlphaFoldDB" id="A0A9R0XPV8"/>
<dbReference type="Proteomes" id="UP000324705">
    <property type="component" value="Chromosome 5B"/>
</dbReference>
<evidence type="ECO:0000256" key="2">
    <source>
        <dbReference type="ARBA" id="ARBA00023242"/>
    </source>
</evidence>
<dbReference type="Gramene" id="TRITD5Bv1G251400.1">
    <property type="protein sequence ID" value="TRITD5Bv1G251400.1"/>
    <property type="gene ID" value="TRITD5Bv1G251400"/>
</dbReference>
<feature type="compositionally biased region" description="Basic residues" evidence="3">
    <location>
        <begin position="193"/>
        <end position="202"/>
    </location>
</feature>
<evidence type="ECO:0000256" key="1">
    <source>
        <dbReference type="ARBA" id="ARBA00004123"/>
    </source>
</evidence>
<feature type="compositionally biased region" description="Polar residues" evidence="3">
    <location>
        <begin position="529"/>
        <end position="540"/>
    </location>
</feature>
<feature type="region of interest" description="Disordered" evidence="3">
    <location>
        <begin position="357"/>
        <end position="442"/>
    </location>
</feature>
<evidence type="ECO:0000313" key="4">
    <source>
        <dbReference type="EMBL" id="VAI40680.1"/>
    </source>
</evidence>
<feature type="compositionally biased region" description="Basic and acidic residues" evidence="3">
    <location>
        <begin position="381"/>
        <end position="390"/>
    </location>
</feature>
<evidence type="ECO:0000313" key="5">
    <source>
        <dbReference type="Proteomes" id="UP000324705"/>
    </source>
</evidence>
<dbReference type="PROSITE" id="PS00354">
    <property type="entry name" value="HMGI_Y"/>
    <property type="match status" value="1"/>
</dbReference>
<feature type="compositionally biased region" description="Basic residues" evidence="3">
    <location>
        <begin position="27"/>
        <end position="42"/>
    </location>
</feature>
<gene>
    <name evidence="4" type="ORF">TRITD_5Bv1G251400</name>
</gene>
<dbReference type="PANTHER" id="PTHR35116">
    <property type="entry name" value="HELICASE PROTEIN MOM1"/>
    <property type="match status" value="1"/>
</dbReference>
<feature type="compositionally biased region" description="Low complexity" evidence="3">
    <location>
        <begin position="945"/>
        <end position="966"/>
    </location>
</feature>
<comment type="subcellular location">
    <subcellularLocation>
        <location evidence="1">Nucleus</location>
    </subcellularLocation>
</comment>
<feature type="region of interest" description="Disordered" evidence="3">
    <location>
        <begin position="1"/>
        <end position="320"/>
    </location>
</feature>
<dbReference type="GO" id="GO:0031507">
    <property type="term" value="P:heterochromatin formation"/>
    <property type="evidence" value="ECO:0007669"/>
    <property type="project" value="InterPro"/>
</dbReference>